<organism evidence="1 2">
    <name type="scientific">Colletotrichum godetiae</name>
    <dbReference type="NCBI Taxonomy" id="1209918"/>
    <lineage>
        <taxon>Eukaryota</taxon>
        <taxon>Fungi</taxon>
        <taxon>Dikarya</taxon>
        <taxon>Ascomycota</taxon>
        <taxon>Pezizomycotina</taxon>
        <taxon>Sordariomycetes</taxon>
        <taxon>Hypocreomycetidae</taxon>
        <taxon>Glomerellales</taxon>
        <taxon>Glomerellaceae</taxon>
        <taxon>Colletotrichum</taxon>
        <taxon>Colletotrichum acutatum species complex</taxon>
    </lineage>
</organism>
<evidence type="ECO:0000313" key="2">
    <source>
        <dbReference type="Proteomes" id="UP001224890"/>
    </source>
</evidence>
<name>A0AAJ0ARV9_9PEZI</name>
<sequence length="145" mass="15693">MAALALARGALTAVVGGGLKTPKGLVTGESDGPDSTPAHCGLGIMARSRKPGFHRGQGLIKFYRPRLRAGDFHLGIVCSALPFVETRRQQWHFHDIVGWPGGGSSHSWVKGDKAHRTLAEDDKTHWRAELRANVPLTRGADRVAR</sequence>
<dbReference type="EMBL" id="JAHMHR010000009">
    <property type="protein sequence ID" value="KAK1689238.1"/>
    <property type="molecule type" value="Genomic_DNA"/>
</dbReference>
<dbReference type="AlphaFoldDB" id="A0AAJ0ARV9"/>
<keyword evidence="2" id="KW-1185">Reference proteome</keyword>
<evidence type="ECO:0000313" key="1">
    <source>
        <dbReference type="EMBL" id="KAK1689238.1"/>
    </source>
</evidence>
<dbReference type="RefSeq" id="XP_060432933.1">
    <property type="nucleotide sequence ID" value="XM_060567542.1"/>
</dbReference>
<dbReference type="Proteomes" id="UP001224890">
    <property type="component" value="Unassembled WGS sequence"/>
</dbReference>
<dbReference type="GeneID" id="85452068"/>
<gene>
    <name evidence="1" type="ORF">BDP55DRAFT_433388</name>
</gene>
<accession>A0AAJ0ARV9</accession>
<comment type="caution">
    <text evidence="1">The sequence shown here is derived from an EMBL/GenBank/DDBJ whole genome shotgun (WGS) entry which is preliminary data.</text>
</comment>
<reference evidence="1" key="1">
    <citation type="submission" date="2021-06" db="EMBL/GenBank/DDBJ databases">
        <title>Comparative genomics, transcriptomics and evolutionary studies reveal genomic signatures of adaptation to plant cell wall in hemibiotrophic fungi.</title>
        <authorList>
            <consortium name="DOE Joint Genome Institute"/>
            <person name="Baroncelli R."/>
            <person name="Diaz J.F."/>
            <person name="Benocci T."/>
            <person name="Peng M."/>
            <person name="Battaglia E."/>
            <person name="Haridas S."/>
            <person name="Andreopoulos W."/>
            <person name="Labutti K."/>
            <person name="Pangilinan J."/>
            <person name="Floch G.L."/>
            <person name="Makela M.R."/>
            <person name="Henrissat B."/>
            <person name="Grigoriev I.V."/>
            <person name="Crouch J.A."/>
            <person name="De Vries R.P."/>
            <person name="Sukno S.A."/>
            <person name="Thon M.R."/>
        </authorList>
    </citation>
    <scope>NUCLEOTIDE SEQUENCE</scope>
    <source>
        <strain evidence="1">CBS 193.32</strain>
    </source>
</reference>
<proteinExistence type="predicted"/>
<protein>
    <submittedName>
        <fullName evidence="1">Uncharacterized protein</fullName>
    </submittedName>
</protein>